<dbReference type="Proteomes" id="UP000663829">
    <property type="component" value="Unassembled WGS sequence"/>
</dbReference>
<gene>
    <name evidence="3" type="ORF">GPM918_LOCUS27312</name>
    <name evidence="4" type="ORF">SRO942_LOCUS27608</name>
</gene>
<dbReference type="Proteomes" id="UP000681722">
    <property type="component" value="Unassembled WGS sequence"/>
</dbReference>
<evidence type="ECO:0000313" key="4">
    <source>
        <dbReference type="EMBL" id="CAF4067064.1"/>
    </source>
</evidence>
<dbReference type="OrthoDB" id="10062720at2759"/>
<dbReference type="AlphaFoldDB" id="A0A815BWE6"/>
<evidence type="ECO:0000256" key="2">
    <source>
        <dbReference type="SAM" id="SignalP"/>
    </source>
</evidence>
<organism evidence="3 5">
    <name type="scientific">Didymodactylos carnosus</name>
    <dbReference type="NCBI Taxonomy" id="1234261"/>
    <lineage>
        <taxon>Eukaryota</taxon>
        <taxon>Metazoa</taxon>
        <taxon>Spiralia</taxon>
        <taxon>Gnathifera</taxon>
        <taxon>Rotifera</taxon>
        <taxon>Eurotatoria</taxon>
        <taxon>Bdelloidea</taxon>
        <taxon>Philodinida</taxon>
        <taxon>Philodinidae</taxon>
        <taxon>Didymodactylos</taxon>
    </lineage>
</organism>
<evidence type="ECO:0000256" key="1">
    <source>
        <dbReference type="SAM" id="MobiDB-lite"/>
    </source>
</evidence>
<keyword evidence="2" id="KW-0732">Signal</keyword>
<feature type="chain" id="PRO_5036411347" evidence="2">
    <location>
        <begin position="23"/>
        <end position="1061"/>
    </location>
</feature>
<protein>
    <submittedName>
        <fullName evidence="3">Uncharacterized protein</fullName>
    </submittedName>
</protein>
<accession>A0A815BWE6</accession>
<dbReference type="EMBL" id="CAJOBC010025422">
    <property type="protein sequence ID" value="CAF4067064.1"/>
    <property type="molecule type" value="Genomic_DNA"/>
</dbReference>
<reference evidence="3" key="1">
    <citation type="submission" date="2021-02" db="EMBL/GenBank/DDBJ databases">
        <authorList>
            <person name="Nowell W R."/>
        </authorList>
    </citation>
    <scope>NUCLEOTIDE SEQUENCE</scope>
</reference>
<name>A0A815BWE6_9BILA</name>
<keyword evidence="5" id="KW-1185">Reference proteome</keyword>
<proteinExistence type="predicted"/>
<feature type="compositionally biased region" description="Low complexity" evidence="1">
    <location>
        <begin position="216"/>
        <end position="230"/>
    </location>
</feature>
<evidence type="ECO:0000313" key="3">
    <source>
        <dbReference type="EMBL" id="CAF1275805.1"/>
    </source>
</evidence>
<comment type="caution">
    <text evidence="3">The sequence shown here is derived from an EMBL/GenBank/DDBJ whole genome shotgun (WGS) entry which is preliminary data.</text>
</comment>
<sequence>MLQHYPHYFFIIFIICPTLATAARPTFSSIFQLSKGGYTDTRTGLPLQTQMIKQTLNSTKNDLLKQSKAGGATTSSAHMTIDQLKSVQINATTKLNPTACIALNAIQALQSVLCLYNNTQLLLTFDTTTNSAYSYQQWIKLKIPYINGGKEWNCTNITTGQTMIIMMKIKENTIKLNKNKIIINTTNETNISPVVCFDNITLNMTTEQAQPLHNETSTTTNTTTASTTKAAATTTTTSTITTTSTTMIKASTTPLINNHTIRGKCSLWSSYDSDAVYIYEPYSNTIYKPGQQVHIRWSLNSQFDTSIQIQIILKRARFGIAENIYTWYAVAGQYSAYVIIPSNLIISTVNDYFFDFFWFNIYHSPYIVSDYSYPTSSSIYYPGDTVLIRWSVINANFPPGQQILLHFNRHRWNPIPDEKIDSQSINPLWGSCYYTIPTNLEKQANDDKYYFRFDWSSSYWISITDTYTADTQYIYVITKPVLYPILPATADSFTLADTIKITWRARNFDSNSDSKFVIKLKRYRFLIWDEVIYTLTGSSPSSGVRFDSLSSIVEPSVADFYYSFNWCGWWSFDCSVDGNRFTIPVHTKGGWNYNQLTDRALAQKPIFHADCTTSPNDIVIRLCNEKRQMSLDLTCSNCYMKYDYSLLKLDLFASGGQLGQMAIQFYSTATINLELLLTSNFIYIKTGSIQIPTIPILGFSFTVFSISFNLGYVLDVELPYSIELASNGHISAGVQYTLNTSINLQYSFGSSIHDTFVSLTQKNYPVQGDFKARLIIEIGLKPTLSLEAVIFSVGITTEGYIRLENQFQYPPFSALISSEYNYNLANPSLFYYSNPSDACSVQHFLQYHIQFGIRNTRLIFDITIGSNILNYISSLRTYYESQLFSDSKIFELVSGCLFTAPDSDYPQTATLYIDVPYDSSTMLSEYVSTSIAYDLSTALNIDPTRILYREANSYYDQNLRKQVTQIKASLLPSVLTLISDPDVKSLTQTLLTQELNPASLLYSGVWTKYLMKNLTYQSNYDNGLITTTTKGSSTTSGRVCEETSGLERKRIWGLNVKLFQK</sequence>
<evidence type="ECO:0000313" key="5">
    <source>
        <dbReference type="Proteomes" id="UP000663829"/>
    </source>
</evidence>
<dbReference type="EMBL" id="CAJNOQ010011393">
    <property type="protein sequence ID" value="CAF1275805.1"/>
    <property type="molecule type" value="Genomic_DNA"/>
</dbReference>
<feature type="signal peptide" evidence="2">
    <location>
        <begin position="1"/>
        <end position="22"/>
    </location>
</feature>
<feature type="region of interest" description="Disordered" evidence="1">
    <location>
        <begin position="211"/>
        <end position="230"/>
    </location>
</feature>